<evidence type="ECO:0000313" key="1">
    <source>
        <dbReference type="EMBL" id="KAA6362343.1"/>
    </source>
</evidence>
<gene>
    <name evidence="1" type="ORF">EZS28_042129</name>
</gene>
<organism evidence="1 2">
    <name type="scientific">Streblomastix strix</name>
    <dbReference type="NCBI Taxonomy" id="222440"/>
    <lineage>
        <taxon>Eukaryota</taxon>
        <taxon>Metamonada</taxon>
        <taxon>Preaxostyla</taxon>
        <taxon>Oxymonadida</taxon>
        <taxon>Streblomastigidae</taxon>
        <taxon>Streblomastix</taxon>
    </lineage>
</organism>
<protein>
    <submittedName>
        <fullName evidence="1">Uncharacterized protein</fullName>
    </submittedName>
</protein>
<dbReference type="OrthoDB" id="10017160at2759"/>
<accession>A0A5J4TWP8</accession>
<evidence type="ECO:0000313" key="2">
    <source>
        <dbReference type="Proteomes" id="UP000324800"/>
    </source>
</evidence>
<sequence>MSIQLHEIDFIRFRTLVEDRFRQGFSNEQTFENLREIYGSISPELGTIRNLRTQFEKEETIVTFGLRTGRLKIT</sequence>
<comment type="caution">
    <text evidence="1">The sequence shown here is derived from an EMBL/GenBank/DDBJ whole genome shotgun (WGS) entry which is preliminary data.</text>
</comment>
<reference evidence="1 2" key="1">
    <citation type="submission" date="2019-03" db="EMBL/GenBank/DDBJ databases">
        <title>Single cell metagenomics reveals metabolic interactions within the superorganism composed of flagellate Streblomastix strix and complex community of Bacteroidetes bacteria on its surface.</title>
        <authorList>
            <person name="Treitli S.C."/>
            <person name="Kolisko M."/>
            <person name="Husnik F."/>
            <person name="Keeling P."/>
            <person name="Hampl V."/>
        </authorList>
    </citation>
    <scope>NUCLEOTIDE SEQUENCE [LARGE SCALE GENOMIC DNA]</scope>
    <source>
        <strain evidence="1">ST1C</strain>
    </source>
</reference>
<dbReference type="AlphaFoldDB" id="A0A5J4TWP8"/>
<feature type="non-terminal residue" evidence="1">
    <location>
        <position position="74"/>
    </location>
</feature>
<dbReference type="Proteomes" id="UP000324800">
    <property type="component" value="Unassembled WGS sequence"/>
</dbReference>
<proteinExistence type="predicted"/>
<name>A0A5J4TWP8_9EUKA</name>
<dbReference type="EMBL" id="SNRW01024325">
    <property type="protein sequence ID" value="KAA6362343.1"/>
    <property type="molecule type" value="Genomic_DNA"/>
</dbReference>